<reference evidence="1 2" key="1">
    <citation type="journal article" date="2017" name="Appl. Environ. Microbiol.">
        <title>Parallel evolution of two clades of a major Atlantic endemic Vibrio parahaemolyticus pathogen lineage by independent acquisition of related pathogenicity islands.</title>
        <authorList>
            <person name="Xu F."/>
            <person name="Gonzalez-Escalona N."/>
            <person name="Drees K.P."/>
            <person name="Sebra R.P."/>
            <person name="Cooper V.S."/>
            <person name="Jones S.H."/>
            <person name="Whistler C.A."/>
        </authorList>
    </citation>
    <scope>NUCLEOTIDE SEQUENCE [LARGE SCALE GENOMIC DNA]</scope>
    <source>
        <strain evidence="1 2">MAVP-3</strain>
    </source>
</reference>
<dbReference type="SUPFAM" id="SSF56954">
    <property type="entry name" value="Outer membrane efflux proteins (OEP)"/>
    <property type="match status" value="1"/>
</dbReference>
<comment type="caution">
    <text evidence="1">The sequence shown here is derived from an EMBL/GenBank/DDBJ whole genome shotgun (WGS) entry which is preliminary data.</text>
</comment>
<name>A0A227J4C8_VIBPH</name>
<feature type="non-terminal residue" evidence="1">
    <location>
        <position position="1"/>
    </location>
</feature>
<accession>A0A227J4C8</accession>
<proteinExistence type="predicted"/>
<organism evidence="1 2">
    <name type="scientific">Vibrio parahaemolyticus</name>
    <dbReference type="NCBI Taxonomy" id="670"/>
    <lineage>
        <taxon>Bacteria</taxon>
        <taxon>Pseudomonadati</taxon>
        <taxon>Pseudomonadota</taxon>
        <taxon>Gammaproteobacteria</taxon>
        <taxon>Vibrionales</taxon>
        <taxon>Vibrionaceae</taxon>
        <taxon>Vibrio</taxon>
    </lineage>
</organism>
<protein>
    <submittedName>
        <fullName evidence="1">Uncharacterized protein</fullName>
    </submittedName>
</protein>
<dbReference type="AlphaFoldDB" id="A0A227J4C8"/>
<dbReference type="EMBL" id="NIXT01002907">
    <property type="protein sequence ID" value="OXE29772.1"/>
    <property type="molecule type" value="Genomic_DNA"/>
</dbReference>
<evidence type="ECO:0000313" key="1">
    <source>
        <dbReference type="EMBL" id="OXE29772.1"/>
    </source>
</evidence>
<dbReference type="Gene3D" id="1.20.1600.10">
    <property type="entry name" value="Outer membrane efflux proteins (OEP)"/>
    <property type="match status" value="1"/>
</dbReference>
<feature type="non-terminal residue" evidence="1">
    <location>
        <position position="111"/>
    </location>
</feature>
<dbReference type="Proteomes" id="UP000214596">
    <property type="component" value="Unassembled WGS sequence"/>
</dbReference>
<evidence type="ECO:0000313" key="2">
    <source>
        <dbReference type="Proteomes" id="UP000214596"/>
    </source>
</evidence>
<sequence length="111" mass="12261">TELDVQQAKNQLYTTKAAQPSLEVAMKQSRTALALLLGVLPEEVEKLLQSDGLTQQIADYEAQFKSTGRKSALSGTDEHSIVPRPPLLDTQVDANLVMRRPDLQVSEMQAR</sequence>
<gene>
    <name evidence="1" type="ORF">CA163_26885</name>
</gene>